<comment type="caution">
    <text evidence="1">The sequence shown here is derived from an EMBL/GenBank/DDBJ whole genome shotgun (WGS) entry which is preliminary data.</text>
</comment>
<name>A0A8S3GG38_9BILA</name>
<proteinExistence type="predicted"/>
<dbReference type="EMBL" id="CAJOBJ010306516">
    <property type="protein sequence ID" value="CAF5164655.1"/>
    <property type="molecule type" value="Genomic_DNA"/>
</dbReference>
<dbReference type="Proteomes" id="UP000681720">
    <property type="component" value="Unassembled WGS sequence"/>
</dbReference>
<gene>
    <name evidence="1" type="ORF">GIL414_LOCUS66119</name>
</gene>
<dbReference type="AlphaFoldDB" id="A0A8S3GG38"/>
<sequence>MPIERGLQYLRQMQRVTLKNLPMPLEKTEKWKREHPDENTMKTIMSKKGPISRSALPPYGIDPIQAEGRLPWILTVPKEPYYEGVEEARQYLPISLRTLQRLIDLRRINPARPIDLPVLCNTKLFSIQPDQRQFGLQLTDEVNIF</sequence>
<reference evidence="1" key="1">
    <citation type="submission" date="2021-02" db="EMBL/GenBank/DDBJ databases">
        <authorList>
            <person name="Nowell W R."/>
        </authorList>
    </citation>
    <scope>NUCLEOTIDE SEQUENCE</scope>
</reference>
<evidence type="ECO:0000313" key="2">
    <source>
        <dbReference type="Proteomes" id="UP000681720"/>
    </source>
</evidence>
<organism evidence="1 2">
    <name type="scientific">Rotaria magnacalcarata</name>
    <dbReference type="NCBI Taxonomy" id="392030"/>
    <lineage>
        <taxon>Eukaryota</taxon>
        <taxon>Metazoa</taxon>
        <taxon>Spiralia</taxon>
        <taxon>Gnathifera</taxon>
        <taxon>Rotifera</taxon>
        <taxon>Eurotatoria</taxon>
        <taxon>Bdelloidea</taxon>
        <taxon>Philodinida</taxon>
        <taxon>Philodinidae</taxon>
        <taxon>Rotaria</taxon>
    </lineage>
</organism>
<accession>A0A8S3GG38</accession>
<evidence type="ECO:0000313" key="1">
    <source>
        <dbReference type="EMBL" id="CAF5164655.1"/>
    </source>
</evidence>
<protein>
    <submittedName>
        <fullName evidence="1">Uncharacterized protein</fullName>
    </submittedName>
</protein>